<dbReference type="GO" id="GO:0003924">
    <property type="term" value="F:GTPase activity"/>
    <property type="evidence" value="ECO:0007669"/>
    <property type="project" value="InterPro"/>
</dbReference>
<evidence type="ECO:0000313" key="3">
    <source>
        <dbReference type="EMBL" id="KAG7504791.1"/>
    </source>
</evidence>
<protein>
    <submittedName>
        <fullName evidence="3">Ras-related protein Rab-37-like isoform X1</fullName>
    </submittedName>
</protein>
<dbReference type="InterPro" id="IPR001806">
    <property type="entry name" value="Small_GTPase"/>
</dbReference>
<name>A0AAV6RH65_SOLSE</name>
<dbReference type="EMBL" id="JAGKHQ010000011">
    <property type="protein sequence ID" value="KAG7504791.1"/>
    <property type="molecule type" value="Genomic_DNA"/>
</dbReference>
<dbReference type="Proteomes" id="UP000693946">
    <property type="component" value="Linkage Group LG19"/>
</dbReference>
<keyword evidence="4" id="KW-1185">Reference proteome</keyword>
<dbReference type="Pfam" id="PF00071">
    <property type="entry name" value="Ras"/>
    <property type="match status" value="1"/>
</dbReference>
<reference evidence="3 4" key="1">
    <citation type="journal article" date="2021" name="Sci. Rep.">
        <title>Chromosome anchoring in Senegalese sole (Solea senegalensis) reveals sex-associated markers and genome rearrangements in flatfish.</title>
        <authorList>
            <person name="Guerrero-Cozar I."/>
            <person name="Gomez-Garrido J."/>
            <person name="Berbel C."/>
            <person name="Martinez-Blanch J.F."/>
            <person name="Alioto T."/>
            <person name="Claros M.G."/>
            <person name="Gagnaire P.A."/>
            <person name="Manchado M."/>
        </authorList>
    </citation>
    <scope>NUCLEOTIDE SEQUENCE [LARGE SCALE GENOMIC DNA]</scope>
    <source>
        <strain evidence="3">Sse05_10M</strain>
    </source>
</reference>
<proteinExistence type="predicted"/>
<organism evidence="3 4">
    <name type="scientific">Solea senegalensis</name>
    <name type="common">Senegalese sole</name>
    <dbReference type="NCBI Taxonomy" id="28829"/>
    <lineage>
        <taxon>Eukaryota</taxon>
        <taxon>Metazoa</taxon>
        <taxon>Chordata</taxon>
        <taxon>Craniata</taxon>
        <taxon>Vertebrata</taxon>
        <taxon>Euteleostomi</taxon>
        <taxon>Actinopterygii</taxon>
        <taxon>Neopterygii</taxon>
        <taxon>Teleostei</taxon>
        <taxon>Neoteleostei</taxon>
        <taxon>Acanthomorphata</taxon>
        <taxon>Carangaria</taxon>
        <taxon>Pleuronectiformes</taxon>
        <taxon>Pleuronectoidei</taxon>
        <taxon>Soleidae</taxon>
        <taxon>Solea</taxon>
    </lineage>
</organism>
<evidence type="ECO:0000256" key="1">
    <source>
        <dbReference type="ARBA" id="ARBA00022741"/>
    </source>
</evidence>
<accession>A0AAV6RH65</accession>
<keyword evidence="1" id="KW-0547">Nucleotide-binding</keyword>
<feature type="compositionally biased region" description="Basic and acidic residues" evidence="2">
    <location>
        <begin position="1"/>
        <end position="12"/>
    </location>
</feature>
<evidence type="ECO:0000256" key="2">
    <source>
        <dbReference type="SAM" id="MobiDB-lite"/>
    </source>
</evidence>
<feature type="region of interest" description="Disordered" evidence="2">
    <location>
        <begin position="1"/>
        <end position="36"/>
    </location>
</feature>
<dbReference type="AlphaFoldDB" id="A0AAV6RH65"/>
<sequence length="134" mass="15049">MDDTRVRLKQEEDERMESGSSALDTDPEDERTSSTTLPYNEELTHKTIQVGDSGVGKTSLLVQFDQGKFIPGSFSATVGIGFTAEQMLQPPRDLLRIKPVRSQNKSRPRLQLLAERQRSCVQTRNYTSLMNTSA</sequence>
<dbReference type="GO" id="GO:0005525">
    <property type="term" value="F:GTP binding"/>
    <property type="evidence" value="ECO:0007669"/>
    <property type="project" value="InterPro"/>
</dbReference>
<comment type="caution">
    <text evidence="3">The sequence shown here is derived from an EMBL/GenBank/DDBJ whole genome shotgun (WGS) entry which is preliminary data.</text>
</comment>
<evidence type="ECO:0000313" key="4">
    <source>
        <dbReference type="Proteomes" id="UP000693946"/>
    </source>
</evidence>
<gene>
    <name evidence="3" type="ORF">JOB18_017339</name>
</gene>